<gene>
    <name evidence="2" type="ORF">D8855_09395</name>
</gene>
<comment type="caution">
    <text evidence="2">The sequence shown here is derived from an EMBL/GenBank/DDBJ whole genome shotgun (WGS) entry which is preliminary data.</text>
</comment>
<dbReference type="RefSeq" id="WP_125417160.1">
    <property type="nucleotide sequence ID" value="NZ_OZ217341.1"/>
</dbReference>
<accession>A0A428CKC6</accession>
<feature type="transmembrane region" description="Helical" evidence="1">
    <location>
        <begin position="103"/>
        <end position="126"/>
    </location>
</feature>
<keyword evidence="1" id="KW-0812">Transmembrane</keyword>
<name>A0A428CKC6_STRMT</name>
<dbReference type="EMBL" id="RJNR01000023">
    <property type="protein sequence ID" value="RSI78510.1"/>
    <property type="molecule type" value="Genomic_DNA"/>
</dbReference>
<proteinExistence type="predicted"/>
<feature type="transmembrane region" description="Helical" evidence="1">
    <location>
        <begin position="57"/>
        <end position="74"/>
    </location>
</feature>
<protein>
    <submittedName>
        <fullName evidence="2">Uncharacterized protein</fullName>
    </submittedName>
</protein>
<reference evidence="2 3" key="1">
    <citation type="submission" date="2018-11" db="EMBL/GenBank/DDBJ databases">
        <title>Species Designations Belie Phenotypic and Genotypic Heterogeneity in Oral Streptococci.</title>
        <authorList>
            <person name="Velsko I."/>
        </authorList>
    </citation>
    <scope>NUCLEOTIDE SEQUENCE [LARGE SCALE GENOMIC DNA]</scope>
    <source>
        <strain evidence="2 3">BCA12</strain>
    </source>
</reference>
<dbReference type="AlphaFoldDB" id="A0A428CKC6"/>
<evidence type="ECO:0000313" key="3">
    <source>
        <dbReference type="Proteomes" id="UP000277742"/>
    </source>
</evidence>
<keyword evidence="1" id="KW-1133">Transmembrane helix</keyword>
<evidence type="ECO:0000256" key="1">
    <source>
        <dbReference type="SAM" id="Phobius"/>
    </source>
</evidence>
<sequence>MEEKSLVVKVKNFLTKTEDEREVLNYSIKIKEYLSMTHEEFQSKKIMVETKLATMKVKFTFFISVLLIAFLSGFTDKMFKFLNTISAKMVSVIPEEASVFDRIFVLSIVLYLIILLVALFVVLSYLKGYFNLIKEEKIITQASIMRENKGE</sequence>
<keyword evidence="1" id="KW-0472">Membrane</keyword>
<dbReference type="Proteomes" id="UP000277742">
    <property type="component" value="Unassembled WGS sequence"/>
</dbReference>
<evidence type="ECO:0000313" key="2">
    <source>
        <dbReference type="EMBL" id="RSI78510.1"/>
    </source>
</evidence>
<organism evidence="2 3">
    <name type="scientific">Streptococcus mitis</name>
    <dbReference type="NCBI Taxonomy" id="28037"/>
    <lineage>
        <taxon>Bacteria</taxon>
        <taxon>Bacillati</taxon>
        <taxon>Bacillota</taxon>
        <taxon>Bacilli</taxon>
        <taxon>Lactobacillales</taxon>
        <taxon>Streptococcaceae</taxon>
        <taxon>Streptococcus</taxon>
        <taxon>Streptococcus mitis group</taxon>
    </lineage>
</organism>